<comment type="similarity">
    <text evidence="11">Belongs to the polysaccharide monooxygenase AA14 family.</text>
</comment>
<keyword evidence="10" id="KW-0325">Glycoprotein</keyword>
<evidence type="ECO:0000256" key="1">
    <source>
        <dbReference type="ARBA" id="ARBA00001973"/>
    </source>
</evidence>
<feature type="compositionally biased region" description="Basic residues" evidence="12">
    <location>
        <begin position="387"/>
        <end position="409"/>
    </location>
</feature>
<organism evidence="14 15">
    <name type="scientific">Phanerochaete sordida</name>
    <dbReference type="NCBI Taxonomy" id="48140"/>
    <lineage>
        <taxon>Eukaryota</taxon>
        <taxon>Fungi</taxon>
        <taxon>Dikarya</taxon>
        <taxon>Basidiomycota</taxon>
        <taxon>Agaricomycotina</taxon>
        <taxon>Agaricomycetes</taxon>
        <taxon>Polyporales</taxon>
        <taxon>Phanerochaetaceae</taxon>
        <taxon>Phanerochaete</taxon>
    </lineage>
</organism>
<dbReference type="Pfam" id="PF22810">
    <property type="entry name" value="LPMO_AA14"/>
    <property type="match status" value="1"/>
</dbReference>
<evidence type="ECO:0000256" key="7">
    <source>
        <dbReference type="ARBA" id="ARBA00023008"/>
    </source>
</evidence>
<feature type="chain" id="PRO_5040501317" description="Lytic polysaccharide monooxygenase" evidence="13">
    <location>
        <begin position="26"/>
        <end position="418"/>
    </location>
</feature>
<keyword evidence="9" id="KW-1015">Disulfide bond</keyword>
<evidence type="ECO:0000256" key="6">
    <source>
        <dbReference type="ARBA" id="ARBA00023002"/>
    </source>
</evidence>
<evidence type="ECO:0000256" key="8">
    <source>
        <dbReference type="ARBA" id="ARBA00023033"/>
    </source>
</evidence>
<comment type="caution">
    <text evidence="14">The sequence shown here is derived from an EMBL/GenBank/DDBJ whole genome shotgun (WGS) entry which is preliminary data.</text>
</comment>
<sequence length="418" mass="43753">MKSALTAYAAVAALSPLALRVSAHASIWHKAMWGFNVTAQSYAYDNRPVVPLYNMPFSQWWMHGHLDHPPHPDDVVEFPAGGSTTIEISCDKGYTSWWPSSEGGNIQDPNSDLACPGQPTTAIHANDINDAAGCGIGIAYKSDINDVQPEDFVIFSVIHTCPWYLKNDFQVPQGMPACPDGKCICAFFWIHNPDSGGEQMYMNGFQCNITGDVGTTPIGKPGLARQCGADAASGHAATPSNCTIGPKNPMYWDQTERNNMFEGIYDAPTYSDRYGFPDGAQPYLFQDATVGGAPAAVSQSSPPASSAAPAPPASSAAAPPADSSPAAPAPPPPSSEAPAPPPTTSAAAPPPPPPSSSTEAAVTTSTVSPVTEVATTSAAAATPAATKKCRARNGKKKRSAAQRHLKKRLTHDGLSVSH</sequence>
<keyword evidence="8" id="KW-0503">Monooxygenase</keyword>
<dbReference type="EMBL" id="BPQB01000057">
    <property type="protein sequence ID" value="GJE96238.1"/>
    <property type="molecule type" value="Genomic_DNA"/>
</dbReference>
<feature type="compositionally biased region" description="Low complexity" evidence="12">
    <location>
        <begin position="356"/>
        <end position="386"/>
    </location>
</feature>
<keyword evidence="4" id="KW-0479">Metal-binding</keyword>
<protein>
    <recommendedName>
        <fullName evidence="16">Lytic polysaccharide monooxygenase</fullName>
    </recommendedName>
</protein>
<proteinExistence type="inferred from homology"/>
<dbReference type="OrthoDB" id="2019572at2759"/>
<feature type="compositionally biased region" description="Pro residues" evidence="12">
    <location>
        <begin position="327"/>
        <end position="355"/>
    </location>
</feature>
<feature type="region of interest" description="Disordered" evidence="12">
    <location>
        <begin position="293"/>
        <end position="418"/>
    </location>
</feature>
<evidence type="ECO:0008006" key="16">
    <source>
        <dbReference type="Google" id="ProtNLM"/>
    </source>
</evidence>
<evidence type="ECO:0000256" key="4">
    <source>
        <dbReference type="ARBA" id="ARBA00022723"/>
    </source>
</evidence>
<evidence type="ECO:0000256" key="12">
    <source>
        <dbReference type="SAM" id="MobiDB-lite"/>
    </source>
</evidence>
<dbReference type="Gene3D" id="2.70.50.70">
    <property type="match status" value="1"/>
</dbReference>
<dbReference type="AlphaFoldDB" id="A0A9P3LIJ7"/>
<comment type="cofactor">
    <cofactor evidence="1">
        <name>Cu(2+)</name>
        <dbReference type="ChEBI" id="CHEBI:29036"/>
    </cofactor>
</comment>
<evidence type="ECO:0000256" key="13">
    <source>
        <dbReference type="SAM" id="SignalP"/>
    </source>
</evidence>
<keyword evidence="3" id="KW-0964">Secreted</keyword>
<dbReference type="PRINTS" id="PR01217">
    <property type="entry name" value="PRICHEXTENSN"/>
</dbReference>
<dbReference type="InterPro" id="IPR054497">
    <property type="entry name" value="LPMO_AA14"/>
</dbReference>
<gene>
    <name evidence="14" type="ORF">PsYK624_124320</name>
</gene>
<keyword evidence="15" id="KW-1185">Reference proteome</keyword>
<evidence type="ECO:0000256" key="2">
    <source>
        <dbReference type="ARBA" id="ARBA00004613"/>
    </source>
</evidence>
<evidence type="ECO:0000256" key="11">
    <source>
        <dbReference type="ARBA" id="ARBA00046340"/>
    </source>
</evidence>
<keyword evidence="5 13" id="KW-0732">Signal</keyword>
<feature type="compositionally biased region" description="Low complexity" evidence="12">
    <location>
        <begin position="293"/>
        <end position="326"/>
    </location>
</feature>
<keyword evidence="7" id="KW-0186">Copper</keyword>
<evidence type="ECO:0000256" key="5">
    <source>
        <dbReference type="ARBA" id="ARBA00022729"/>
    </source>
</evidence>
<dbReference type="Proteomes" id="UP000703269">
    <property type="component" value="Unassembled WGS sequence"/>
</dbReference>
<evidence type="ECO:0000313" key="14">
    <source>
        <dbReference type="EMBL" id="GJE96238.1"/>
    </source>
</evidence>
<name>A0A9P3LIJ7_9APHY</name>
<dbReference type="GO" id="GO:0004497">
    <property type="term" value="F:monooxygenase activity"/>
    <property type="evidence" value="ECO:0007669"/>
    <property type="project" value="UniProtKB-KW"/>
</dbReference>
<feature type="signal peptide" evidence="13">
    <location>
        <begin position="1"/>
        <end position="25"/>
    </location>
</feature>
<evidence type="ECO:0000256" key="3">
    <source>
        <dbReference type="ARBA" id="ARBA00022525"/>
    </source>
</evidence>
<keyword evidence="6" id="KW-0560">Oxidoreductase</keyword>
<evidence type="ECO:0000256" key="9">
    <source>
        <dbReference type="ARBA" id="ARBA00023157"/>
    </source>
</evidence>
<accession>A0A9P3LIJ7</accession>
<evidence type="ECO:0000256" key="10">
    <source>
        <dbReference type="ARBA" id="ARBA00023180"/>
    </source>
</evidence>
<comment type="subcellular location">
    <subcellularLocation>
        <location evidence="2">Secreted</location>
    </subcellularLocation>
</comment>
<reference evidence="14 15" key="1">
    <citation type="submission" date="2021-08" db="EMBL/GenBank/DDBJ databases">
        <title>Draft Genome Sequence of Phanerochaete sordida strain YK-624.</title>
        <authorList>
            <person name="Mori T."/>
            <person name="Dohra H."/>
            <person name="Suzuki T."/>
            <person name="Kawagishi H."/>
            <person name="Hirai H."/>
        </authorList>
    </citation>
    <scope>NUCLEOTIDE SEQUENCE [LARGE SCALE GENOMIC DNA]</scope>
    <source>
        <strain evidence="14 15">YK-624</strain>
    </source>
</reference>
<evidence type="ECO:0000313" key="15">
    <source>
        <dbReference type="Proteomes" id="UP000703269"/>
    </source>
</evidence>
<dbReference type="GO" id="GO:0005576">
    <property type="term" value="C:extracellular region"/>
    <property type="evidence" value="ECO:0007669"/>
    <property type="project" value="UniProtKB-SubCell"/>
</dbReference>
<dbReference type="GO" id="GO:0046872">
    <property type="term" value="F:metal ion binding"/>
    <property type="evidence" value="ECO:0007669"/>
    <property type="project" value="UniProtKB-KW"/>
</dbReference>